<proteinExistence type="predicted"/>
<dbReference type="SMART" id="SM00422">
    <property type="entry name" value="HTH_MERR"/>
    <property type="match status" value="1"/>
</dbReference>
<dbReference type="Proteomes" id="UP001549099">
    <property type="component" value="Unassembled WGS sequence"/>
</dbReference>
<protein>
    <submittedName>
        <fullName evidence="6">DNA-binding transcriptional MerR regulator</fullName>
    </submittedName>
</protein>
<dbReference type="InterPro" id="IPR047057">
    <property type="entry name" value="MerR_fam"/>
</dbReference>
<dbReference type="Pfam" id="PF13411">
    <property type="entry name" value="MerR_1"/>
    <property type="match status" value="1"/>
</dbReference>
<keyword evidence="4" id="KW-0804">Transcription</keyword>
<dbReference type="PROSITE" id="PS50937">
    <property type="entry name" value="HTH_MERR_2"/>
    <property type="match status" value="1"/>
</dbReference>
<evidence type="ECO:0000313" key="6">
    <source>
        <dbReference type="EMBL" id="MET3574384.1"/>
    </source>
</evidence>
<dbReference type="CDD" id="cd01109">
    <property type="entry name" value="HTH_YyaN"/>
    <property type="match status" value="1"/>
</dbReference>
<dbReference type="Gene3D" id="1.10.1660.10">
    <property type="match status" value="1"/>
</dbReference>
<reference evidence="6 7" key="1">
    <citation type="submission" date="2024-06" db="EMBL/GenBank/DDBJ databases">
        <title>Genomic Encyclopedia of Type Strains, Phase IV (KMG-IV): sequencing the most valuable type-strain genomes for metagenomic binning, comparative biology and taxonomic classification.</title>
        <authorList>
            <person name="Goeker M."/>
        </authorList>
    </citation>
    <scope>NUCLEOTIDE SEQUENCE [LARGE SCALE GENOMIC DNA]</scope>
    <source>
        <strain evidence="6 7">DSM 26128</strain>
    </source>
</reference>
<dbReference type="GO" id="GO:0003677">
    <property type="term" value="F:DNA binding"/>
    <property type="evidence" value="ECO:0007669"/>
    <property type="project" value="UniProtKB-KW"/>
</dbReference>
<dbReference type="InterPro" id="IPR000551">
    <property type="entry name" value="MerR-type_HTH_dom"/>
</dbReference>
<name>A0ABV2G7X7_9BACL</name>
<dbReference type="PANTHER" id="PTHR30204:SF69">
    <property type="entry name" value="MERR-FAMILY TRANSCRIPTIONAL REGULATOR"/>
    <property type="match status" value="1"/>
</dbReference>
<evidence type="ECO:0000256" key="4">
    <source>
        <dbReference type="ARBA" id="ARBA00023163"/>
    </source>
</evidence>
<evidence type="ECO:0000313" key="7">
    <source>
        <dbReference type="Proteomes" id="UP001549099"/>
    </source>
</evidence>
<dbReference type="EMBL" id="JBEPLW010000001">
    <property type="protein sequence ID" value="MET3574384.1"/>
    <property type="molecule type" value="Genomic_DNA"/>
</dbReference>
<dbReference type="PANTHER" id="PTHR30204">
    <property type="entry name" value="REDOX-CYCLING DRUG-SENSING TRANSCRIPTIONAL ACTIVATOR SOXR"/>
    <property type="match status" value="1"/>
</dbReference>
<feature type="domain" description="HTH merR-type" evidence="5">
    <location>
        <begin position="1"/>
        <end position="70"/>
    </location>
</feature>
<dbReference type="SUPFAM" id="SSF46955">
    <property type="entry name" value="Putative DNA-binding domain"/>
    <property type="match status" value="1"/>
</dbReference>
<keyword evidence="3 6" id="KW-0238">DNA-binding</keyword>
<keyword evidence="2" id="KW-0805">Transcription regulation</keyword>
<evidence type="ECO:0000256" key="1">
    <source>
        <dbReference type="ARBA" id="ARBA00022491"/>
    </source>
</evidence>
<keyword evidence="7" id="KW-1185">Reference proteome</keyword>
<organism evidence="6 7">
    <name type="scientific">Bhargavaea ullalensis</name>
    <dbReference type="NCBI Taxonomy" id="1265685"/>
    <lineage>
        <taxon>Bacteria</taxon>
        <taxon>Bacillati</taxon>
        <taxon>Bacillota</taxon>
        <taxon>Bacilli</taxon>
        <taxon>Bacillales</taxon>
        <taxon>Caryophanaceae</taxon>
        <taxon>Bhargavaea</taxon>
    </lineage>
</organism>
<dbReference type="InterPro" id="IPR009061">
    <property type="entry name" value="DNA-bd_dom_put_sf"/>
</dbReference>
<evidence type="ECO:0000259" key="5">
    <source>
        <dbReference type="PROSITE" id="PS50937"/>
    </source>
</evidence>
<gene>
    <name evidence="6" type="ORF">ABID49_000260</name>
</gene>
<comment type="caution">
    <text evidence="6">The sequence shown here is derived from an EMBL/GenBank/DDBJ whole genome shotgun (WGS) entry which is preliminary data.</text>
</comment>
<accession>A0ABV2G7X7</accession>
<keyword evidence="1" id="KW-0678">Repressor</keyword>
<sequence>MRTVKEVAEQLGFPEHTIRYYTDQGLVPDLKRDQNNIRLFDEGAVSWLLCAKHLRQCGMSIDDIRTYINLCRQGEATIGKRYEIMKKQRETALAQLEEARQRAKYIAEKTEQYSDFLTGRKAELKG</sequence>
<evidence type="ECO:0000256" key="3">
    <source>
        <dbReference type="ARBA" id="ARBA00023125"/>
    </source>
</evidence>
<dbReference type="RefSeq" id="WP_354194506.1">
    <property type="nucleotide sequence ID" value="NZ_JBEPLW010000001.1"/>
</dbReference>
<evidence type="ECO:0000256" key="2">
    <source>
        <dbReference type="ARBA" id="ARBA00023015"/>
    </source>
</evidence>